<reference evidence="9" key="1">
    <citation type="submission" date="2013-12" db="EMBL/GenBank/DDBJ databases">
        <authorList>
            <person name="Aslett M."/>
        </authorList>
    </citation>
    <scope>NUCLEOTIDE SEQUENCE [LARGE SCALE GENOMIC DNA]</scope>
    <source>
        <strain evidence="9">Lindley</strain>
    </source>
</reference>
<dbReference type="GO" id="GO:0016887">
    <property type="term" value="F:ATP hydrolysis activity"/>
    <property type="evidence" value="ECO:0007669"/>
    <property type="project" value="InterPro"/>
</dbReference>
<reference evidence="10" key="3">
    <citation type="submission" date="2016-06" db="UniProtKB">
        <authorList>
            <consortium name="WormBaseParasite"/>
        </authorList>
    </citation>
    <scope>IDENTIFICATION</scope>
</reference>
<evidence type="ECO:0000256" key="6">
    <source>
        <dbReference type="ARBA" id="ARBA00038871"/>
    </source>
</evidence>
<dbReference type="PANTHER" id="PTHR23074:SF86">
    <property type="entry name" value="SPASTIN"/>
    <property type="match status" value="1"/>
</dbReference>
<accession>A0A183BLL3</accession>
<sequence length="1430" mass="158822">MTSNRFRFEENKYPEEYILSYASFPVSNVLNECVCCRFSIHPRHENICALGTERGKVLICDVTAPIADREFVKNSFSAGDNAVFDFSGMSNGRHPSCFSATTTLFDVLPLFFDWVERWKYAGNSIVSARQYQTAHEAAISITGILHLSENYFISSSTSASSGIRIWDLRYQVASSPVRTLFVPQQMSKESGIASMCWDRFRSSFFAVCTDNAIYEYVPSLNSEFPVRSLRAKCINSFFVQCATSPLSDHLLCGSSLSKAFIWDLQENRKYFQSAQSYYEEDSCCLPNSKFVLDGHGREVECVQWSSRGRFMITMDSEIIRIWSKWTDKTEHGYPEEVVMNHRPLKFTYPKLHTNLEEATSSSSQTLSQKTYGSENRSESRASEDNDIQLLGNASASRCAFDALGNLPSLYASSMEVASTAVERGNNRGSKQTIVIKSNSTTTPARQIPRVEGHDNFSPMQQHKTPMGKRRNLTAEFQKVTGSATRKRYCSDVTSPLGRPTSRTASTTGGSAKKRTGKCKKRDDAECVKLAKPTNILKTQAALDGLKEAEDDQTPSDSVQATNVDVARPSSLVAAESDDILSDNKTISVHPIESKTSLLKNVEPKLGEEILGTIVETTDTRLDDIEGNAMAKLALEENVVLPALNPKLFTGLRAPCTGILLFGPPGNGKTMLAKAVANECHSTFFSISAATIMSRWVGDGERLVKALFQVARNAQPSIIFIDEVDSMLCQRFEQEDGAARRVKTEFLVRLDGCSSGSSDDRVLVLAATNRPQELDEGILRRFPQRIFIDLPDKMARFQMIRRTFEQNSTELQLSDVELEKIASKTDNYSYSDLKALCRAAALLPVQSARMENRDLRRCTVEQLRPVNLNDLESAVRSVRPSVNGESRRKLFEFAENHANLLHRSLASNGLREQQSDAYNTETMSELLQGIASFTKTVQQTLNSYEVRKLGDKVQGYVMNFTETEQKVREATNEDPWGPTGPQMQEIASFTFQYDLFSEVMGMLWKRMFQENKLAWRRVYKSLVLLNYLIKNGSERVISTARDHVFEMRTLENYKCLDERGKDEGLNVRHRVKLILEMLNDEEILRTERRKAKTEGREKYQGFSKEDMLSGRGTSTKFDSFERWNEKKTTNTEKSIELSSGSRGGFNGGRREVTAFDFDSENRSYANGSPELGIREHTPESVNDRVVEDDEFGDFTSARVGGATPHLSVVEQTIRTPAPKPLSSPHSARVVVAAPPQQRPKSSAASSGGGFDLLGLGLDLGNAPAPFAPAHSAPSIVSNDDQNAILKTADVDNNNALLDDVFNSGSATKQNSGGNSLDFFSFAPTHQLPPSSIDNGLVDSIGGLVMGEHRSPNGQPSVQQQTMPIAEENLPKAAAVGSTWENLKGKVNIDFDRLCLKPSREKPTPSLNELKMSTSKESNSASSSSTAGNLLL</sequence>
<dbReference type="GO" id="GO:0015630">
    <property type="term" value="C:microtubule cytoskeleton"/>
    <property type="evidence" value="ECO:0007669"/>
    <property type="project" value="TreeGrafter"/>
</dbReference>
<dbReference type="GO" id="GO:0005524">
    <property type="term" value="F:ATP binding"/>
    <property type="evidence" value="ECO:0007669"/>
    <property type="project" value="UniProtKB-KW"/>
</dbReference>
<dbReference type="GO" id="GO:0008568">
    <property type="term" value="F:microtubule severing ATPase activity"/>
    <property type="evidence" value="ECO:0007669"/>
    <property type="project" value="UniProtKB-EC"/>
</dbReference>
<dbReference type="GO" id="GO:0005737">
    <property type="term" value="C:cytoplasm"/>
    <property type="evidence" value="ECO:0007669"/>
    <property type="project" value="UniProtKB-SubCell"/>
</dbReference>
<feature type="compositionally biased region" description="Low complexity" evidence="7">
    <location>
        <begin position="356"/>
        <end position="368"/>
    </location>
</feature>
<feature type="region of interest" description="Disordered" evidence="7">
    <location>
        <begin position="1395"/>
        <end position="1430"/>
    </location>
</feature>
<keyword evidence="2" id="KW-0963">Cytoplasm</keyword>
<evidence type="ECO:0000256" key="3">
    <source>
        <dbReference type="ARBA" id="ARBA00022741"/>
    </source>
</evidence>
<dbReference type="FunFam" id="3.40.50.300:FF:001054">
    <property type="entry name" value="ATPase, AAA family, putative"/>
    <property type="match status" value="1"/>
</dbReference>
<dbReference type="PROSITE" id="PS50942">
    <property type="entry name" value="ENTH"/>
    <property type="match status" value="1"/>
</dbReference>
<evidence type="ECO:0000256" key="4">
    <source>
        <dbReference type="ARBA" id="ARBA00022840"/>
    </source>
</evidence>
<feature type="compositionally biased region" description="Low complexity" evidence="7">
    <location>
        <begin position="1411"/>
        <end position="1423"/>
    </location>
</feature>
<dbReference type="Gene3D" id="2.130.10.10">
    <property type="entry name" value="YVTN repeat-like/Quinoprotein amine dehydrogenase"/>
    <property type="match status" value="1"/>
</dbReference>
<dbReference type="SUPFAM" id="SSF52540">
    <property type="entry name" value="P-loop containing nucleoside triphosphate hydrolases"/>
    <property type="match status" value="1"/>
</dbReference>
<dbReference type="SUPFAM" id="SSF50978">
    <property type="entry name" value="WD40 repeat-like"/>
    <property type="match status" value="1"/>
</dbReference>
<dbReference type="InterPro" id="IPR036322">
    <property type="entry name" value="WD40_repeat_dom_sf"/>
</dbReference>
<dbReference type="InterPro" id="IPR027417">
    <property type="entry name" value="P-loop_NTPase"/>
</dbReference>
<dbReference type="InterPro" id="IPR001680">
    <property type="entry name" value="WD40_rpt"/>
</dbReference>
<dbReference type="InterPro" id="IPR050304">
    <property type="entry name" value="MT-severing_AAA_ATPase"/>
</dbReference>
<evidence type="ECO:0000256" key="7">
    <source>
        <dbReference type="SAM" id="MobiDB-lite"/>
    </source>
</evidence>
<evidence type="ECO:0000256" key="2">
    <source>
        <dbReference type="ARBA" id="ARBA00022490"/>
    </source>
</evidence>
<organism evidence="9 10">
    <name type="scientific">Globodera pallida</name>
    <name type="common">Potato cyst nematode worm</name>
    <name type="synonym">Heterodera pallida</name>
    <dbReference type="NCBI Taxonomy" id="36090"/>
    <lineage>
        <taxon>Eukaryota</taxon>
        <taxon>Metazoa</taxon>
        <taxon>Ecdysozoa</taxon>
        <taxon>Nematoda</taxon>
        <taxon>Chromadorea</taxon>
        <taxon>Rhabditida</taxon>
        <taxon>Tylenchina</taxon>
        <taxon>Tylenchomorpha</taxon>
        <taxon>Tylenchoidea</taxon>
        <taxon>Heteroderidae</taxon>
        <taxon>Heteroderinae</taxon>
        <taxon>Globodera</taxon>
    </lineage>
</organism>
<dbReference type="InterPro" id="IPR003959">
    <property type="entry name" value="ATPase_AAA_core"/>
</dbReference>
<feature type="compositionally biased region" description="Low complexity" evidence="7">
    <location>
        <begin position="497"/>
        <end position="510"/>
    </location>
</feature>
<dbReference type="WBParaSite" id="GPLIN_000149800">
    <property type="protein sequence ID" value="GPLIN_000149800"/>
    <property type="gene ID" value="GPLIN_000149800"/>
</dbReference>
<dbReference type="CDD" id="cd16989">
    <property type="entry name" value="ENTH_EpsinR"/>
    <property type="match status" value="1"/>
</dbReference>
<feature type="region of interest" description="Disordered" evidence="7">
    <location>
        <begin position="1124"/>
        <end position="1147"/>
    </location>
</feature>
<dbReference type="InterPro" id="IPR013809">
    <property type="entry name" value="ENTH"/>
</dbReference>
<dbReference type="Gene3D" id="1.25.40.90">
    <property type="match status" value="1"/>
</dbReference>
<reference evidence="9" key="2">
    <citation type="submission" date="2014-05" db="EMBL/GenBank/DDBJ databases">
        <title>The genome and life-stage specific transcriptomes of Globodera pallida elucidate key aspects of plant parasitism by a cyst nematode.</title>
        <authorList>
            <person name="Cotton J.A."/>
            <person name="Lilley C.J."/>
            <person name="Jones L.M."/>
            <person name="Kikuchi T."/>
            <person name="Reid A.J."/>
            <person name="Thorpe P."/>
            <person name="Tsai I.J."/>
            <person name="Beasley H."/>
            <person name="Blok V."/>
            <person name="Cock P.J.A."/>
            <person name="Van den Akker S.E."/>
            <person name="Holroyd N."/>
            <person name="Hunt M."/>
            <person name="Mantelin S."/>
            <person name="Naghra H."/>
            <person name="Pain A."/>
            <person name="Palomares-Rius J.E."/>
            <person name="Zarowiecki M."/>
            <person name="Berriman M."/>
            <person name="Jones J.T."/>
            <person name="Urwin P.E."/>
        </authorList>
    </citation>
    <scope>NUCLEOTIDE SEQUENCE [LARGE SCALE GENOMIC DNA]</scope>
    <source>
        <strain evidence="9">Lindley</strain>
    </source>
</reference>
<feature type="region of interest" description="Disordered" evidence="7">
    <location>
        <begin position="356"/>
        <end position="383"/>
    </location>
</feature>
<feature type="compositionally biased region" description="Basic and acidic residues" evidence="7">
    <location>
        <begin position="1124"/>
        <end position="1134"/>
    </location>
</feature>
<dbReference type="Pfam" id="PF01417">
    <property type="entry name" value="ENTH"/>
    <property type="match status" value="1"/>
</dbReference>
<dbReference type="Gene3D" id="3.40.50.300">
    <property type="entry name" value="P-loop containing nucleotide triphosphate hydrolases"/>
    <property type="match status" value="1"/>
</dbReference>
<dbReference type="InterPro" id="IPR003593">
    <property type="entry name" value="AAA+_ATPase"/>
</dbReference>
<dbReference type="Pfam" id="PF17862">
    <property type="entry name" value="AAA_lid_3"/>
    <property type="match status" value="1"/>
</dbReference>
<dbReference type="SMART" id="SM00273">
    <property type="entry name" value="ENTH"/>
    <property type="match status" value="1"/>
</dbReference>
<comment type="catalytic activity">
    <reaction evidence="5">
        <text>n ATP + n H2O + a microtubule = n ADP + n phosphate + (n+1) alpha/beta tubulin heterodimers.</text>
        <dbReference type="EC" id="5.6.1.1"/>
    </reaction>
</comment>
<evidence type="ECO:0000256" key="1">
    <source>
        <dbReference type="ARBA" id="ARBA00004496"/>
    </source>
</evidence>
<evidence type="ECO:0000259" key="8">
    <source>
        <dbReference type="PROSITE" id="PS50942"/>
    </source>
</evidence>
<dbReference type="EC" id="5.6.1.1" evidence="6"/>
<comment type="subcellular location">
    <subcellularLocation>
        <location evidence="1">Cytoplasm</location>
    </subcellularLocation>
</comment>
<dbReference type="InterPro" id="IPR041569">
    <property type="entry name" value="AAA_lid_3"/>
</dbReference>
<keyword evidence="9" id="KW-1185">Reference proteome</keyword>
<evidence type="ECO:0000313" key="9">
    <source>
        <dbReference type="Proteomes" id="UP000050741"/>
    </source>
</evidence>
<dbReference type="InterPro" id="IPR015943">
    <property type="entry name" value="WD40/YVTN_repeat-like_dom_sf"/>
</dbReference>
<dbReference type="Pfam" id="PF00004">
    <property type="entry name" value="AAA"/>
    <property type="match status" value="1"/>
</dbReference>
<name>A0A183BLL3_GLOPA</name>
<evidence type="ECO:0000313" key="10">
    <source>
        <dbReference type="WBParaSite" id="GPLIN_000149800"/>
    </source>
</evidence>
<dbReference type="FunFam" id="1.25.40.90:FF:000006">
    <property type="entry name" value="Clathrin interactor 1"/>
    <property type="match status" value="1"/>
</dbReference>
<proteinExistence type="predicted"/>
<dbReference type="FunFam" id="1.10.8.60:FF:000022">
    <property type="entry name" value="Fidgetin like 1"/>
    <property type="match status" value="1"/>
</dbReference>
<dbReference type="SUPFAM" id="SSF48464">
    <property type="entry name" value="ENTH/VHS domain"/>
    <property type="match status" value="1"/>
</dbReference>
<dbReference type="SMART" id="SM00382">
    <property type="entry name" value="AAA"/>
    <property type="match status" value="1"/>
</dbReference>
<dbReference type="Gene3D" id="1.10.8.60">
    <property type="match status" value="1"/>
</dbReference>
<keyword evidence="3" id="KW-0547">Nucleotide-binding</keyword>
<feature type="region of interest" description="Disordered" evidence="7">
    <location>
        <begin position="487"/>
        <end position="516"/>
    </location>
</feature>
<evidence type="ECO:0000256" key="5">
    <source>
        <dbReference type="ARBA" id="ARBA00036378"/>
    </source>
</evidence>
<dbReference type="Proteomes" id="UP000050741">
    <property type="component" value="Unassembled WGS sequence"/>
</dbReference>
<dbReference type="SMART" id="SM00320">
    <property type="entry name" value="WD40"/>
    <property type="match status" value="4"/>
</dbReference>
<dbReference type="PANTHER" id="PTHR23074">
    <property type="entry name" value="AAA DOMAIN-CONTAINING"/>
    <property type="match status" value="1"/>
</dbReference>
<feature type="region of interest" description="Disordered" evidence="7">
    <location>
        <begin position="439"/>
        <end position="468"/>
    </location>
</feature>
<dbReference type="InterPro" id="IPR008942">
    <property type="entry name" value="ENTH_VHS"/>
</dbReference>
<keyword evidence="4" id="KW-0067">ATP-binding</keyword>
<protein>
    <recommendedName>
        <fullName evidence="6">microtubule-severing ATPase</fullName>
        <ecNumber evidence="6">5.6.1.1</ecNumber>
    </recommendedName>
</protein>
<feature type="domain" description="ENTH" evidence="8">
    <location>
        <begin position="954"/>
        <end position="1087"/>
    </location>
</feature>